<organism evidence="4 5">
    <name type="scientific">Nocardia suismassiliense</name>
    <dbReference type="NCBI Taxonomy" id="2077092"/>
    <lineage>
        <taxon>Bacteria</taxon>
        <taxon>Bacillati</taxon>
        <taxon>Actinomycetota</taxon>
        <taxon>Actinomycetes</taxon>
        <taxon>Mycobacteriales</taxon>
        <taxon>Nocardiaceae</taxon>
        <taxon>Nocardia</taxon>
    </lineage>
</organism>
<evidence type="ECO:0000259" key="2">
    <source>
        <dbReference type="Pfam" id="PF12802"/>
    </source>
</evidence>
<dbReference type="EMBL" id="JBIAPI010000009">
    <property type="protein sequence ID" value="MFF3227154.1"/>
    <property type="molecule type" value="Genomic_DNA"/>
</dbReference>
<evidence type="ECO:0000259" key="3">
    <source>
        <dbReference type="Pfam" id="PF13936"/>
    </source>
</evidence>
<dbReference type="Pfam" id="PF13936">
    <property type="entry name" value="HTH_38"/>
    <property type="match status" value="1"/>
</dbReference>
<dbReference type="Proteomes" id="UP001601948">
    <property type="component" value="Unassembled WGS sequence"/>
</dbReference>
<accession>A0ABW6R141</accession>
<comment type="caution">
    <text evidence="4">The sequence shown here is derived from an EMBL/GenBank/DDBJ whole genome shotgun (WGS) entry which is preliminary data.</text>
</comment>
<dbReference type="InterPro" id="IPR000835">
    <property type="entry name" value="HTH_MarR-typ"/>
</dbReference>
<feature type="domain" description="Transposase IS30-like HTH" evidence="3">
    <location>
        <begin position="2"/>
        <end position="40"/>
    </location>
</feature>
<gene>
    <name evidence="4" type="ORF">ACFYV7_30455</name>
</gene>
<evidence type="ECO:0000313" key="4">
    <source>
        <dbReference type="EMBL" id="MFF3227154.1"/>
    </source>
</evidence>
<reference evidence="4 5" key="1">
    <citation type="submission" date="2024-10" db="EMBL/GenBank/DDBJ databases">
        <title>The Natural Products Discovery Center: Release of the First 8490 Sequenced Strains for Exploring Actinobacteria Biosynthetic Diversity.</title>
        <authorList>
            <person name="Kalkreuter E."/>
            <person name="Kautsar S.A."/>
            <person name="Yang D."/>
            <person name="Bader C.D."/>
            <person name="Teijaro C.N."/>
            <person name="Fluegel L."/>
            <person name="Davis C.M."/>
            <person name="Simpson J.R."/>
            <person name="Lauterbach L."/>
            <person name="Steele A.D."/>
            <person name="Gui C."/>
            <person name="Meng S."/>
            <person name="Li G."/>
            <person name="Viehrig K."/>
            <person name="Ye F."/>
            <person name="Su P."/>
            <person name="Kiefer A.F."/>
            <person name="Nichols A."/>
            <person name="Cepeda A.J."/>
            <person name="Yan W."/>
            <person name="Fan B."/>
            <person name="Jiang Y."/>
            <person name="Adhikari A."/>
            <person name="Zheng C.-J."/>
            <person name="Schuster L."/>
            <person name="Cowan T.M."/>
            <person name="Smanski M.J."/>
            <person name="Chevrette M.G."/>
            <person name="De Carvalho L.P.S."/>
            <person name="Shen B."/>
        </authorList>
    </citation>
    <scope>NUCLEOTIDE SEQUENCE [LARGE SCALE GENOMIC DNA]</scope>
    <source>
        <strain evidence="4 5">NPDC003040</strain>
    </source>
</reference>
<evidence type="ECO:0000256" key="1">
    <source>
        <dbReference type="SAM" id="MobiDB-lite"/>
    </source>
</evidence>
<dbReference type="InterPro" id="IPR036388">
    <property type="entry name" value="WH-like_DNA-bd_sf"/>
</dbReference>
<proteinExistence type="predicted"/>
<dbReference type="SUPFAM" id="SSF46785">
    <property type="entry name" value="Winged helix' DNA-binding domain"/>
    <property type="match status" value="1"/>
</dbReference>
<protein>
    <submittedName>
        <fullName evidence="4">MarR family transcriptional regulator</fullName>
    </submittedName>
</protein>
<feature type="region of interest" description="Disordered" evidence="1">
    <location>
        <begin position="35"/>
        <end position="80"/>
    </location>
</feature>
<dbReference type="InterPro" id="IPR025246">
    <property type="entry name" value="IS30-like_HTH"/>
</dbReference>
<dbReference type="PANTHER" id="PTHR10948">
    <property type="entry name" value="TRANSPOSASE"/>
    <property type="match status" value="1"/>
</dbReference>
<dbReference type="Gene3D" id="1.10.10.10">
    <property type="entry name" value="Winged helix-like DNA-binding domain superfamily/Winged helix DNA-binding domain"/>
    <property type="match status" value="1"/>
</dbReference>
<feature type="domain" description="HTH marR-type" evidence="2">
    <location>
        <begin position="99"/>
        <end position="157"/>
    </location>
</feature>
<keyword evidence="5" id="KW-1185">Reference proteome</keyword>
<dbReference type="RefSeq" id="WP_387722986.1">
    <property type="nucleotide sequence ID" value="NZ_JBIAPI010000009.1"/>
</dbReference>
<dbReference type="Pfam" id="PF12802">
    <property type="entry name" value="MarR_2"/>
    <property type="match status" value="1"/>
</dbReference>
<dbReference type="PANTHER" id="PTHR10948:SF23">
    <property type="entry name" value="TRANSPOSASE INSI FOR INSERTION SEQUENCE ELEMENT IS30A-RELATED"/>
    <property type="match status" value="1"/>
</dbReference>
<dbReference type="InterPro" id="IPR051917">
    <property type="entry name" value="Transposase-Integrase"/>
</dbReference>
<dbReference type="InterPro" id="IPR036390">
    <property type="entry name" value="WH_DNA-bd_sf"/>
</dbReference>
<evidence type="ECO:0000313" key="5">
    <source>
        <dbReference type="Proteomes" id="UP001601948"/>
    </source>
</evidence>
<name>A0ABW6R141_9NOCA</name>
<sequence>MTEQDKRQIAVGLRDGLTYAAIGRRLGRPTSTVTREVMRNGGPNRYRAEQTHQTSTRYPRKRRKAAPMPGTGSAEVGGRDPRVVDQVAAQTTDLLSEAGLPHMTARVLAALLTTDSGSLTSAELVRRLHVSPASISKAVGYLEGQVLLRRERDPRGRADRYVVDDDLWYQTVMAGSRVDIRIADACMDGAQRLGATTPAGARLANMAEFLLRVSEDLVRSVEHWRRVYALGSAAESGENQAPPSNSTP</sequence>